<dbReference type="Pfam" id="PF03600">
    <property type="entry name" value="CitMHS"/>
    <property type="match status" value="1"/>
</dbReference>
<reference evidence="9" key="1">
    <citation type="submission" date="2018-05" db="EMBL/GenBank/DDBJ databases">
        <authorList>
            <person name="Lanie J.A."/>
            <person name="Ng W.-L."/>
            <person name="Kazmierczak K.M."/>
            <person name="Andrzejewski T.M."/>
            <person name="Davidsen T.M."/>
            <person name="Wayne K.J."/>
            <person name="Tettelin H."/>
            <person name="Glass J.I."/>
            <person name="Rusch D."/>
            <person name="Podicherti R."/>
            <person name="Tsui H.-C.T."/>
            <person name="Winkler M.E."/>
        </authorList>
    </citation>
    <scope>NUCLEOTIDE SEQUENCE</scope>
</reference>
<keyword evidence="2" id="KW-0813">Transport</keyword>
<dbReference type="SUPFAM" id="SSF116726">
    <property type="entry name" value="TrkA C-terminal domain-like"/>
    <property type="match status" value="1"/>
</dbReference>
<keyword evidence="4" id="KW-0677">Repeat</keyword>
<name>A0A382J3P5_9ZZZZ</name>
<comment type="subcellular location">
    <subcellularLocation>
        <location evidence="1">Membrane</location>
        <topology evidence="1">Multi-pass membrane protein</topology>
    </subcellularLocation>
</comment>
<dbReference type="EMBL" id="UINC01071279">
    <property type="protein sequence ID" value="SVC06052.1"/>
    <property type="molecule type" value="Genomic_DNA"/>
</dbReference>
<dbReference type="InterPro" id="IPR004680">
    <property type="entry name" value="Cit_transptr-like_dom"/>
</dbReference>
<keyword evidence="3 7" id="KW-0812">Transmembrane</keyword>
<keyword evidence="5 7" id="KW-1133">Transmembrane helix</keyword>
<feature type="transmembrane region" description="Helical" evidence="7">
    <location>
        <begin position="42"/>
        <end position="63"/>
    </location>
</feature>
<feature type="transmembrane region" description="Helical" evidence="7">
    <location>
        <begin position="172"/>
        <end position="194"/>
    </location>
</feature>
<dbReference type="InterPro" id="IPR006037">
    <property type="entry name" value="RCK_C"/>
</dbReference>
<evidence type="ECO:0000256" key="1">
    <source>
        <dbReference type="ARBA" id="ARBA00004141"/>
    </source>
</evidence>
<feature type="transmembrane region" description="Helical" evidence="7">
    <location>
        <begin position="12"/>
        <end position="30"/>
    </location>
</feature>
<dbReference type="InterPro" id="IPR051679">
    <property type="entry name" value="DASS-Related_Transporters"/>
</dbReference>
<accession>A0A382J3P5</accession>
<keyword evidence="6 7" id="KW-0472">Membrane</keyword>
<dbReference type="PANTHER" id="PTHR43652:SF2">
    <property type="entry name" value="BASIC AMINO ACID ANTIPORTER YFCC-RELATED"/>
    <property type="match status" value="1"/>
</dbReference>
<dbReference type="InterPro" id="IPR036721">
    <property type="entry name" value="RCK_C_sf"/>
</dbReference>
<feature type="non-terminal residue" evidence="9">
    <location>
        <position position="1"/>
    </location>
</feature>
<evidence type="ECO:0000256" key="3">
    <source>
        <dbReference type="ARBA" id="ARBA00022692"/>
    </source>
</evidence>
<dbReference type="Gene3D" id="3.30.70.1450">
    <property type="entry name" value="Regulator of K+ conductance, C-terminal domain"/>
    <property type="match status" value="1"/>
</dbReference>
<gene>
    <name evidence="9" type="ORF">METZ01_LOCUS258906</name>
</gene>
<evidence type="ECO:0000259" key="8">
    <source>
        <dbReference type="PROSITE" id="PS51202"/>
    </source>
</evidence>
<feature type="transmembrane region" description="Helical" evidence="7">
    <location>
        <begin position="133"/>
        <end position="160"/>
    </location>
</feature>
<sequence>GLYLFSRDWIPIETTGLGILVAMISLFYFFPYDVNGIPIEPAYFFVSSFGHEALVTICALLAIGKAIEISGSLQPLIGFLSTSWTKHPKISFLGVLFFGAFFSAFINNTPIVVILIPALIAVAHKANVSSSKILMPMGMATLVGGMSTTIGTSTNLLVVGISRDMGLQEIQLFDFVVPAVIAGSIGMVFLWLVAPRYLSDRQPRENRNVTRLFEAILYVNQDSYPHGKTLAELMIKAGDDFQIQKIKRSESLFVAKIPTVVLEAGDQIYIKDTIEKLKEYEKLLGLTLHQDADLTTEDAPDQKSDNTHLAEVVIGSGSLLDQQTLNTQKFSQRFNLLPLAIHRSRTGSEVV</sequence>
<dbReference type="PROSITE" id="PS51202">
    <property type="entry name" value="RCK_C"/>
    <property type="match status" value="1"/>
</dbReference>
<evidence type="ECO:0000256" key="5">
    <source>
        <dbReference type="ARBA" id="ARBA00022989"/>
    </source>
</evidence>
<protein>
    <recommendedName>
        <fullName evidence="8">RCK C-terminal domain-containing protein</fullName>
    </recommendedName>
</protein>
<dbReference type="GO" id="GO:0008324">
    <property type="term" value="F:monoatomic cation transmembrane transporter activity"/>
    <property type="evidence" value="ECO:0007669"/>
    <property type="project" value="InterPro"/>
</dbReference>
<dbReference type="GO" id="GO:0006813">
    <property type="term" value="P:potassium ion transport"/>
    <property type="evidence" value="ECO:0007669"/>
    <property type="project" value="InterPro"/>
</dbReference>
<organism evidence="9">
    <name type="scientific">marine metagenome</name>
    <dbReference type="NCBI Taxonomy" id="408172"/>
    <lineage>
        <taxon>unclassified sequences</taxon>
        <taxon>metagenomes</taxon>
        <taxon>ecological metagenomes</taxon>
    </lineage>
</organism>
<evidence type="ECO:0000256" key="7">
    <source>
        <dbReference type="SAM" id="Phobius"/>
    </source>
</evidence>
<feature type="non-terminal residue" evidence="9">
    <location>
        <position position="351"/>
    </location>
</feature>
<dbReference type="GO" id="GO:0005886">
    <property type="term" value="C:plasma membrane"/>
    <property type="evidence" value="ECO:0007669"/>
    <property type="project" value="TreeGrafter"/>
</dbReference>
<evidence type="ECO:0000256" key="2">
    <source>
        <dbReference type="ARBA" id="ARBA00022448"/>
    </source>
</evidence>
<dbReference type="AlphaFoldDB" id="A0A382J3P5"/>
<evidence type="ECO:0000256" key="6">
    <source>
        <dbReference type="ARBA" id="ARBA00023136"/>
    </source>
</evidence>
<feature type="transmembrane region" description="Helical" evidence="7">
    <location>
        <begin position="92"/>
        <end position="121"/>
    </location>
</feature>
<evidence type="ECO:0000313" key="9">
    <source>
        <dbReference type="EMBL" id="SVC06052.1"/>
    </source>
</evidence>
<dbReference type="PANTHER" id="PTHR43652">
    <property type="entry name" value="BASIC AMINO ACID ANTIPORTER YFCC-RELATED"/>
    <property type="match status" value="1"/>
</dbReference>
<proteinExistence type="predicted"/>
<evidence type="ECO:0000256" key="4">
    <source>
        <dbReference type="ARBA" id="ARBA00022737"/>
    </source>
</evidence>
<feature type="domain" description="RCK C-terminal" evidence="8">
    <location>
        <begin position="199"/>
        <end position="286"/>
    </location>
</feature>